<sequence length="165" mass="18570">MSWRARFSPCVGSISVWLNPKDPNCFGARNWWRNNLPELQLLNPYCTFSIQEISFGEPHMFVNYTPIDQRMVRLAGATEEECEDIMEACATYGSNHAILVKPDVDDGGEIHNQPLITSFGYTESFTSKLEVTPPADIGQKTAEGVDDPGQHPRVYPRTTGYKIMP</sequence>
<dbReference type="PANTHER" id="PTHR12878">
    <property type="entry name" value="NADH-UBIQUINONE OXIDOREDUCTASE B8 SUBUNIT"/>
    <property type="match status" value="1"/>
</dbReference>
<dbReference type="OrthoDB" id="268513at2759"/>
<dbReference type="InterPro" id="IPR016464">
    <property type="entry name" value="NADH_Ub_cplx-1_asu_su-2"/>
</dbReference>
<keyword evidence="3" id="KW-1185">Reference proteome</keyword>
<protein>
    <recommendedName>
        <fullName evidence="4">NADH dehydrogenase subunit NI8M</fullName>
    </recommendedName>
</protein>
<dbReference type="Proteomes" id="UP000051952">
    <property type="component" value="Unassembled WGS sequence"/>
</dbReference>
<reference evidence="3" key="1">
    <citation type="submission" date="2015-09" db="EMBL/GenBank/DDBJ databases">
        <authorList>
            <consortium name="Pathogen Informatics"/>
        </authorList>
    </citation>
    <scope>NUCLEOTIDE SEQUENCE [LARGE SCALE GENOMIC DNA]</scope>
    <source>
        <strain evidence="3">Lake Konstanz</strain>
    </source>
</reference>
<dbReference type="SUPFAM" id="SSF52833">
    <property type="entry name" value="Thioredoxin-like"/>
    <property type="match status" value="1"/>
</dbReference>
<proteinExistence type="predicted"/>
<dbReference type="Gene3D" id="3.40.30.10">
    <property type="entry name" value="Glutaredoxin"/>
    <property type="match status" value="1"/>
</dbReference>
<feature type="region of interest" description="Disordered" evidence="1">
    <location>
        <begin position="137"/>
        <end position="165"/>
    </location>
</feature>
<evidence type="ECO:0008006" key="4">
    <source>
        <dbReference type="Google" id="ProtNLM"/>
    </source>
</evidence>
<dbReference type="OMA" id="FTPCVAS"/>
<organism evidence="2 3">
    <name type="scientific">Bodo saltans</name>
    <name type="common">Flagellated protozoan</name>
    <dbReference type="NCBI Taxonomy" id="75058"/>
    <lineage>
        <taxon>Eukaryota</taxon>
        <taxon>Discoba</taxon>
        <taxon>Euglenozoa</taxon>
        <taxon>Kinetoplastea</taxon>
        <taxon>Metakinetoplastina</taxon>
        <taxon>Eubodonida</taxon>
        <taxon>Bodonidae</taxon>
        <taxon>Bodo</taxon>
    </lineage>
</organism>
<evidence type="ECO:0000256" key="1">
    <source>
        <dbReference type="SAM" id="MobiDB-lite"/>
    </source>
</evidence>
<evidence type="ECO:0000313" key="2">
    <source>
        <dbReference type="EMBL" id="CUG94012.1"/>
    </source>
</evidence>
<name>A0A0S4JUU5_BODSA</name>
<gene>
    <name evidence="2" type="ORF">BSAL_46055c</name>
</gene>
<evidence type="ECO:0000313" key="3">
    <source>
        <dbReference type="Proteomes" id="UP000051952"/>
    </source>
</evidence>
<dbReference type="PANTHER" id="PTHR12878:SF0">
    <property type="entry name" value="NADH DEHYDROGENASE [UBIQUINONE] 1 ALPHA SUBCOMPLEX SUBUNIT 2"/>
    <property type="match status" value="1"/>
</dbReference>
<dbReference type="VEuPathDB" id="TriTrypDB:BSAL_46055c"/>
<dbReference type="EMBL" id="CYKH01002218">
    <property type="protein sequence ID" value="CUG94012.1"/>
    <property type="molecule type" value="Genomic_DNA"/>
</dbReference>
<accession>A0A0S4JUU5</accession>
<dbReference type="AlphaFoldDB" id="A0A0S4JUU5"/>
<dbReference type="InterPro" id="IPR036249">
    <property type="entry name" value="Thioredoxin-like_sf"/>
</dbReference>